<dbReference type="WBParaSite" id="nRc.2.0.1.t19177-RA">
    <property type="protein sequence ID" value="nRc.2.0.1.t19177-RA"/>
    <property type="gene ID" value="nRc.2.0.1.g19177"/>
</dbReference>
<evidence type="ECO:0000313" key="1">
    <source>
        <dbReference type="Proteomes" id="UP000887565"/>
    </source>
</evidence>
<sequence>MQNHFAIGFRTRLISRVKIDNRQTFVAEEVIAYYFNSGPIGPTVAQPDRCPMTVTKAQLFILSVILPRDENRYTLPTRGKTASVPLRFAEKGKYK</sequence>
<dbReference type="Proteomes" id="UP000887565">
    <property type="component" value="Unplaced"/>
</dbReference>
<accession>A0A915J0G0</accession>
<evidence type="ECO:0000313" key="2">
    <source>
        <dbReference type="WBParaSite" id="nRc.2.0.1.t19177-RA"/>
    </source>
</evidence>
<keyword evidence="1" id="KW-1185">Reference proteome</keyword>
<protein>
    <submittedName>
        <fullName evidence="2">Uncharacterized protein</fullName>
    </submittedName>
</protein>
<reference evidence="2" key="1">
    <citation type="submission" date="2022-11" db="UniProtKB">
        <authorList>
            <consortium name="WormBaseParasite"/>
        </authorList>
    </citation>
    <scope>IDENTIFICATION</scope>
</reference>
<proteinExistence type="predicted"/>
<dbReference type="AlphaFoldDB" id="A0A915J0G0"/>
<name>A0A915J0G0_ROMCU</name>
<organism evidence="1 2">
    <name type="scientific">Romanomermis culicivorax</name>
    <name type="common">Nematode worm</name>
    <dbReference type="NCBI Taxonomy" id="13658"/>
    <lineage>
        <taxon>Eukaryota</taxon>
        <taxon>Metazoa</taxon>
        <taxon>Ecdysozoa</taxon>
        <taxon>Nematoda</taxon>
        <taxon>Enoplea</taxon>
        <taxon>Dorylaimia</taxon>
        <taxon>Mermithida</taxon>
        <taxon>Mermithoidea</taxon>
        <taxon>Mermithidae</taxon>
        <taxon>Romanomermis</taxon>
    </lineage>
</organism>